<organism evidence="1 2">
    <name type="scientific">Paramecium sonneborni</name>
    <dbReference type="NCBI Taxonomy" id="65129"/>
    <lineage>
        <taxon>Eukaryota</taxon>
        <taxon>Sar</taxon>
        <taxon>Alveolata</taxon>
        <taxon>Ciliophora</taxon>
        <taxon>Intramacronucleata</taxon>
        <taxon>Oligohymenophorea</taxon>
        <taxon>Peniculida</taxon>
        <taxon>Parameciidae</taxon>
        <taxon>Paramecium</taxon>
    </lineage>
</organism>
<evidence type="ECO:0000313" key="2">
    <source>
        <dbReference type="Proteomes" id="UP000692954"/>
    </source>
</evidence>
<proteinExistence type="predicted"/>
<gene>
    <name evidence="1" type="ORF">PSON_ATCC_30995.1.T2650014</name>
</gene>
<name>A0A8S1RSC6_9CILI</name>
<dbReference type="EMBL" id="CAJJDN010000265">
    <property type="protein sequence ID" value="CAD8130142.1"/>
    <property type="molecule type" value="Genomic_DNA"/>
</dbReference>
<evidence type="ECO:0000313" key="1">
    <source>
        <dbReference type="EMBL" id="CAD8130142.1"/>
    </source>
</evidence>
<dbReference type="AlphaFoldDB" id="A0A8S1RSC6"/>
<dbReference type="Proteomes" id="UP000692954">
    <property type="component" value="Unassembled WGS sequence"/>
</dbReference>
<keyword evidence="2" id="KW-1185">Reference proteome</keyword>
<protein>
    <submittedName>
        <fullName evidence="1">Uncharacterized protein</fullName>
    </submittedName>
</protein>
<comment type="caution">
    <text evidence="1">The sequence shown here is derived from an EMBL/GenBank/DDBJ whole genome shotgun (WGS) entry which is preliminary data.</text>
</comment>
<accession>A0A8S1RSC6</accession>
<sequence length="46" mass="5336">MEQGMKENSSIMYFIAEGSSFMQQEISMKGKGMKDKQKELELFIIN</sequence>
<reference evidence="1" key="1">
    <citation type="submission" date="2021-01" db="EMBL/GenBank/DDBJ databases">
        <authorList>
            <consortium name="Genoscope - CEA"/>
            <person name="William W."/>
        </authorList>
    </citation>
    <scope>NUCLEOTIDE SEQUENCE</scope>
</reference>